<geneLocation type="plasmid" evidence="2 3">
    <name>unnamed2</name>
</geneLocation>
<evidence type="ECO:0000313" key="2">
    <source>
        <dbReference type="EMBL" id="APT48419.1"/>
    </source>
</evidence>
<keyword evidence="2" id="KW-0614">Plasmid</keyword>
<feature type="chain" id="PRO_5013018679" description="Lipoprotein" evidence="1">
    <location>
        <begin position="20"/>
        <end position="93"/>
    </location>
</feature>
<sequence length="93" mass="9857">MKRRLAKGCVSLMALTVLAACSGTGVMEVGPNRYRVTQEAYIAAANAETSVVKQASEYCAQKGQRADVRITDSRSASGWSYATASGDFSCVAR</sequence>
<organism evidence="2 3">
    <name type="scientific">Bacillus safensis</name>
    <dbReference type="NCBI Taxonomy" id="561879"/>
    <lineage>
        <taxon>Bacteria</taxon>
        <taxon>Bacillati</taxon>
        <taxon>Bacillota</taxon>
        <taxon>Bacilli</taxon>
        <taxon>Bacillales</taxon>
        <taxon>Bacillaceae</taxon>
        <taxon>Bacillus</taxon>
    </lineage>
</organism>
<protein>
    <recommendedName>
        <fullName evidence="4">Lipoprotein</fullName>
    </recommendedName>
</protein>
<keyword evidence="1" id="KW-0732">Signal</keyword>
<feature type="signal peptide" evidence="1">
    <location>
        <begin position="1"/>
        <end position="19"/>
    </location>
</feature>
<dbReference type="EMBL" id="CP015609">
    <property type="protein sequence ID" value="APT48419.1"/>
    <property type="molecule type" value="Genomic_DNA"/>
</dbReference>
<reference evidence="2 3" key="1">
    <citation type="submission" date="2016-05" db="EMBL/GenBank/DDBJ databases">
        <title>Complete Genome and Methylome Analysis of Psychrotrophic Bacterial Isolates from Antarctic Lake Untersee.</title>
        <authorList>
            <person name="Fomenkov A."/>
            <person name="Akimov V.N."/>
            <person name="Vasilyeva L.V."/>
            <person name="Andersen D."/>
            <person name="Vincze T."/>
            <person name="Roberts R.J."/>
        </authorList>
    </citation>
    <scope>NUCLEOTIDE SEQUENCE [LARGE SCALE GENOMIC DNA]</scope>
    <source>
        <strain evidence="2 3">U14-5</strain>
        <plasmid evidence="2 3">unnamed2</plasmid>
    </source>
</reference>
<evidence type="ECO:0000256" key="1">
    <source>
        <dbReference type="SAM" id="SignalP"/>
    </source>
</evidence>
<name>A0A1L6ZPI2_BACIA</name>
<dbReference type="PROSITE" id="PS51257">
    <property type="entry name" value="PROKAR_LIPOPROTEIN"/>
    <property type="match status" value="1"/>
</dbReference>
<dbReference type="Proteomes" id="UP000185426">
    <property type="component" value="Plasmid unnamed2"/>
</dbReference>
<proteinExistence type="predicted"/>
<evidence type="ECO:0000313" key="3">
    <source>
        <dbReference type="Proteomes" id="UP000185426"/>
    </source>
</evidence>
<gene>
    <name evidence="2" type="ORF">BSA145_21375</name>
</gene>
<accession>A0A1L6ZPI2</accession>
<dbReference type="AlphaFoldDB" id="A0A1L6ZPI2"/>
<evidence type="ECO:0008006" key="4">
    <source>
        <dbReference type="Google" id="ProtNLM"/>
    </source>
</evidence>